<dbReference type="PROSITE" id="PS50928">
    <property type="entry name" value="ABC_TM1"/>
    <property type="match status" value="1"/>
</dbReference>
<gene>
    <name evidence="10" type="ORF">SAMN04488094_10738</name>
</gene>
<keyword evidence="2 7" id="KW-0813">Transport</keyword>
<dbReference type="EMBL" id="FOLG01000007">
    <property type="protein sequence ID" value="SFC62966.1"/>
    <property type="molecule type" value="Genomic_DNA"/>
</dbReference>
<dbReference type="InterPro" id="IPR000515">
    <property type="entry name" value="MetI-like"/>
</dbReference>
<feature type="transmembrane region" description="Helical" evidence="7">
    <location>
        <begin position="91"/>
        <end position="112"/>
    </location>
</feature>
<dbReference type="Gene3D" id="1.10.3720.10">
    <property type="entry name" value="MetI-like"/>
    <property type="match status" value="1"/>
</dbReference>
<feature type="transmembrane region" description="Helical" evidence="7">
    <location>
        <begin position="150"/>
        <end position="172"/>
    </location>
</feature>
<name>A0A1I1KQ37_9RHOB</name>
<dbReference type="AlphaFoldDB" id="A0A1I1KQ37"/>
<feature type="transmembrane region" description="Helical" evidence="7">
    <location>
        <begin position="241"/>
        <end position="263"/>
    </location>
</feature>
<evidence type="ECO:0000256" key="4">
    <source>
        <dbReference type="ARBA" id="ARBA00022692"/>
    </source>
</evidence>
<evidence type="ECO:0000256" key="5">
    <source>
        <dbReference type="ARBA" id="ARBA00022989"/>
    </source>
</evidence>
<dbReference type="Pfam" id="PF00528">
    <property type="entry name" value="BPD_transp_1"/>
    <property type="match status" value="1"/>
</dbReference>
<dbReference type="CDD" id="cd06261">
    <property type="entry name" value="TM_PBP2"/>
    <property type="match status" value="1"/>
</dbReference>
<dbReference type="InterPro" id="IPR035906">
    <property type="entry name" value="MetI-like_sf"/>
</dbReference>
<dbReference type="Proteomes" id="UP000198728">
    <property type="component" value="Unassembled WGS sequence"/>
</dbReference>
<dbReference type="GO" id="GO:0005886">
    <property type="term" value="C:plasma membrane"/>
    <property type="evidence" value="ECO:0007669"/>
    <property type="project" value="UniProtKB-SubCell"/>
</dbReference>
<organism evidence="10 11">
    <name type="scientific">Tropicimonas isoalkanivorans</name>
    <dbReference type="NCBI Taxonomy" id="441112"/>
    <lineage>
        <taxon>Bacteria</taxon>
        <taxon>Pseudomonadati</taxon>
        <taxon>Pseudomonadota</taxon>
        <taxon>Alphaproteobacteria</taxon>
        <taxon>Rhodobacterales</taxon>
        <taxon>Roseobacteraceae</taxon>
        <taxon>Tropicimonas</taxon>
    </lineage>
</organism>
<feature type="domain" description="ABC transmembrane type-1" evidence="9">
    <location>
        <begin position="84"/>
        <end position="264"/>
    </location>
</feature>
<dbReference type="SUPFAM" id="SSF161098">
    <property type="entry name" value="MetI-like"/>
    <property type="match status" value="1"/>
</dbReference>
<dbReference type="OrthoDB" id="9786495at2"/>
<evidence type="ECO:0000256" key="1">
    <source>
        <dbReference type="ARBA" id="ARBA00004651"/>
    </source>
</evidence>
<accession>A0A1I1KQ37</accession>
<keyword evidence="5 7" id="KW-1133">Transmembrane helix</keyword>
<keyword evidence="3" id="KW-1003">Cell membrane</keyword>
<feature type="transmembrane region" description="Helical" evidence="7">
    <location>
        <begin position="32"/>
        <end position="56"/>
    </location>
</feature>
<reference evidence="10 11" key="1">
    <citation type="submission" date="2016-10" db="EMBL/GenBank/DDBJ databases">
        <authorList>
            <person name="de Groot N.N."/>
        </authorList>
    </citation>
    <scope>NUCLEOTIDE SEQUENCE [LARGE SCALE GENOMIC DNA]</scope>
    <source>
        <strain evidence="10 11">DSM 19548</strain>
    </source>
</reference>
<feature type="transmembrane region" description="Helical" evidence="7">
    <location>
        <begin position="119"/>
        <end position="144"/>
    </location>
</feature>
<feature type="region of interest" description="Disordered" evidence="8">
    <location>
        <begin position="1"/>
        <end position="20"/>
    </location>
</feature>
<evidence type="ECO:0000256" key="7">
    <source>
        <dbReference type="RuleBase" id="RU363032"/>
    </source>
</evidence>
<evidence type="ECO:0000256" key="6">
    <source>
        <dbReference type="ARBA" id="ARBA00023136"/>
    </source>
</evidence>
<evidence type="ECO:0000256" key="2">
    <source>
        <dbReference type="ARBA" id="ARBA00022448"/>
    </source>
</evidence>
<evidence type="ECO:0000313" key="10">
    <source>
        <dbReference type="EMBL" id="SFC62966.1"/>
    </source>
</evidence>
<dbReference type="STRING" id="441112.SAMN04488094_10738"/>
<proteinExistence type="inferred from homology"/>
<feature type="transmembrane region" description="Helical" evidence="7">
    <location>
        <begin position="202"/>
        <end position="221"/>
    </location>
</feature>
<comment type="similarity">
    <text evidence="7">Belongs to the binding-protein-dependent transport system permease family.</text>
</comment>
<keyword evidence="4 7" id="KW-0812">Transmembrane</keyword>
<sequence length="273" mass="29972">MTDMSAIDASMPKDPELKLTTPSRRRERAMSFGILLSILLIWTGLTNFGSIPAYVIPPPQSVFQWLIEGFRVPLSDASSLWYHTGVTMWEAFLGFVVGSALGIAMGFALAHWPVAERVLYPYVVAFQALPKVAIAPLLVVWFGFGLDAKVLIVVVMTFFPLLVNSIAGYHAVEEERIELARVCNASELQIFRHIILPSSMPFIFAGLHMAAVISLLAAIVGEFVGAKAGLGLLLLQYNNSMQMGGVFAVLLILGVLGFLLNYAMQKLEAWFSY</sequence>
<dbReference type="GO" id="GO:0055085">
    <property type="term" value="P:transmembrane transport"/>
    <property type="evidence" value="ECO:0007669"/>
    <property type="project" value="InterPro"/>
</dbReference>
<evidence type="ECO:0000313" key="11">
    <source>
        <dbReference type="Proteomes" id="UP000198728"/>
    </source>
</evidence>
<keyword evidence="11" id="KW-1185">Reference proteome</keyword>
<keyword evidence="6 7" id="KW-0472">Membrane</keyword>
<evidence type="ECO:0000256" key="8">
    <source>
        <dbReference type="SAM" id="MobiDB-lite"/>
    </source>
</evidence>
<evidence type="ECO:0000256" key="3">
    <source>
        <dbReference type="ARBA" id="ARBA00022475"/>
    </source>
</evidence>
<comment type="subcellular location">
    <subcellularLocation>
        <location evidence="1 7">Cell membrane</location>
        <topology evidence="1 7">Multi-pass membrane protein</topology>
    </subcellularLocation>
</comment>
<dbReference type="RefSeq" id="WP_093361048.1">
    <property type="nucleotide sequence ID" value="NZ_FOLG01000007.1"/>
</dbReference>
<dbReference type="PANTHER" id="PTHR30151">
    <property type="entry name" value="ALKANE SULFONATE ABC TRANSPORTER-RELATED, MEMBRANE SUBUNIT"/>
    <property type="match status" value="1"/>
</dbReference>
<dbReference type="PANTHER" id="PTHR30151:SF20">
    <property type="entry name" value="ABC TRANSPORTER PERMEASE PROTEIN HI_0355-RELATED"/>
    <property type="match status" value="1"/>
</dbReference>
<protein>
    <submittedName>
        <fullName evidence="10">NitT/TauT family transport system permease protein</fullName>
    </submittedName>
</protein>
<evidence type="ECO:0000259" key="9">
    <source>
        <dbReference type="PROSITE" id="PS50928"/>
    </source>
</evidence>